<organism evidence="1 2">
    <name type="scientific">Hohenbuehelia grisea</name>
    <dbReference type="NCBI Taxonomy" id="104357"/>
    <lineage>
        <taxon>Eukaryota</taxon>
        <taxon>Fungi</taxon>
        <taxon>Dikarya</taxon>
        <taxon>Basidiomycota</taxon>
        <taxon>Agaricomycotina</taxon>
        <taxon>Agaricomycetes</taxon>
        <taxon>Agaricomycetidae</taxon>
        <taxon>Agaricales</taxon>
        <taxon>Pleurotineae</taxon>
        <taxon>Pleurotaceae</taxon>
        <taxon>Hohenbuehelia</taxon>
    </lineage>
</organism>
<comment type="caution">
    <text evidence="1">The sequence shown here is derived from an EMBL/GenBank/DDBJ whole genome shotgun (WGS) entry which is preliminary data.</text>
</comment>
<reference evidence="2" key="1">
    <citation type="submission" date="2024-06" db="EMBL/GenBank/DDBJ databases">
        <title>Multi-omics analyses provide insights into the biosynthesis of the anticancer antibiotic pleurotin in Hohenbuehelia grisea.</title>
        <authorList>
            <person name="Weaver J.A."/>
            <person name="Alberti F."/>
        </authorList>
    </citation>
    <scope>NUCLEOTIDE SEQUENCE [LARGE SCALE GENOMIC DNA]</scope>
    <source>
        <strain evidence="2">T-177</strain>
    </source>
</reference>
<sequence>MYLISRPSAMLIWKRNVFFFRYVMFLTHLDLPSCDQLQNPPNPCDPVILFLTINGFCFRDPVHGRLKTLILPYSTLFLQIAPTPPTLLCANVGLDFPTTLHHAEPREHLNLLPPTLL</sequence>
<keyword evidence="2" id="KW-1185">Reference proteome</keyword>
<proteinExistence type="predicted"/>
<dbReference type="EMBL" id="JASNQZ010000014">
    <property type="protein sequence ID" value="KAL0948540.1"/>
    <property type="molecule type" value="Genomic_DNA"/>
</dbReference>
<protein>
    <submittedName>
        <fullName evidence="1">Uncharacterized protein</fullName>
    </submittedName>
</protein>
<accession>A0ABR3IZB4</accession>
<evidence type="ECO:0000313" key="2">
    <source>
        <dbReference type="Proteomes" id="UP001556367"/>
    </source>
</evidence>
<dbReference type="Proteomes" id="UP001556367">
    <property type="component" value="Unassembled WGS sequence"/>
</dbReference>
<gene>
    <name evidence="1" type="ORF">HGRIS_011100</name>
</gene>
<name>A0ABR3IZB4_9AGAR</name>
<evidence type="ECO:0000313" key="1">
    <source>
        <dbReference type="EMBL" id="KAL0948540.1"/>
    </source>
</evidence>